<dbReference type="GO" id="GO:0016747">
    <property type="term" value="F:acyltransferase activity, transferring groups other than amino-acyl groups"/>
    <property type="evidence" value="ECO:0007669"/>
    <property type="project" value="InterPro"/>
</dbReference>
<dbReference type="RefSeq" id="WP_053939354.1">
    <property type="nucleotide sequence ID" value="NZ_LAQT01000033.1"/>
</dbReference>
<sequence length="156" mass="17298">MLDKICPQSLQFHPVTPADAPALADLRADAMRPSLERVGRFDLDRARARLLDHFNPAQTTAIEYANQRVGFFVLDAPAEDGSVYIRHLYLSPAASGQGIGSQVMLRLCAAADAGGYALTLGALLESDANRFYQRHGFVETHRDAFDIYYRREPQST</sequence>
<dbReference type="Gene3D" id="3.40.630.30">
    <property type="match status" value="1"/>
</dbReference>
<evidence type="ECO:0000259" key="3">
    <source>
        <dbReference type="PROSITE" id="PS51186"/>
    </source>
</evidence>
<keyword evidence="1 4" id="KW-0808">Transferase</keyword>
<dbReference type="PROSITE" id="PS51186">
    <property type="entry name" value="GNAT"/>
    <property type="match status" value="1"/>
</dbReference>
<dbReference type="CDD" id="cd04301">
    <property type="entry name" value="NAT_SF"/>
    <property type="match status" value="1"/>
</dbReference>
<dbReference type="Pfam" id="PF13508">
    <property type="entry name" value="Acetyltransf_7"/>
    <property type="match status" value="1"/>
</dbReference>
<dbReference type="InterPro" id="IPR016181">
    <property type="entry name" value="Acyl_CoA_acyltransferase"/>
</dbReference>
<gene>
    <name evidence="4" type="ORF">WG78_18820</name>
</gene>
<accession>A0A0N0GLI7</accession>
<feature type="domain" description="N-acetyltransferase" evidence="3">
    <location>
        <begin position="10"/>
        <end position="154"/>
    </location>
</feature>
<protein>
    <submittedName>
        <fullName evidence="4">Acetyltransferase (GNAT) family protein</fullName>
    </submittedName>
</protein>
<reference evidence="4 5" key="1">
    <citation type="submission" date="2015-07" db="EMBL/GenBank/DDBJ databases">
        <title>Draft genome sequence of the Amantichitinum ursilacus IGB-41, a new chitin-degrading bacterium.</title>
        <authorList>
            <person name="Kirstahler P."/>
            <person name="Guenther M."/>
            <person name="Grumaz C."/>
            <person name="Rupp S."/>
            <person name="Zibek S."/>
            <person name="Sohn K."/>
        </authorList>
    </citation>
    <scope>NUCLEOTIDE SEQUENCE [LARGE SCALE GENOMIC DNA]</scope>
    <source>
        <strain evidence="4 5">IGB-41</strain>
    </source>
</reference>
<evidence type="ECO:0000256" key="2">
    <source>
        <dbReference type="ARBA" id="ARBA00023315"/>
    </source>
</evidence>
<dbReference type="STRING" id="857265.WG78_18820"/>
<dbReference type="InterPro" id="IPR000182">
    <property type="entry name" value="GNAT_dom"/>
</dbReference>
<dbReference type="InterPro" id="IPR050832">
    <property type="entry name" value="Bact_Acetyltransf"/>
</dbReference>
<dbReference type="AlphaFoldDB" id="A0A0N0GLI7"/>
<dbReference type="SUPFAM" id="SSF55729">
    <property type="entry name" value="Acyl-CoA N-acyltransferases (Nat)"/>
    <property type="match status" value="1"/>
</dbReference>
<dbReference type="OrthoDB" id="5522469at2"/>
<evidence type="ECO:0000313" key="5">
    <source>
        <dbReference type="Proteomes" id="UP000037939"/>
    </source>
</evidence>
<keyword evidence="5" id="KW-1185">Reference proteome</keyword>
<proteinExistence type="predicted"/>
<name>A0A0N0GLI7_9NEIS</name>
<organism evidence="4 5">
    <name type="scientific">Amantichitinum ursilacus</name>
    <dbReference type="NCBI Taxonomy" id="857265"/>
    <lineage>
        <taxon>Bacteria</taxon>
        <taxon>Pseudomonadati</taxon>
        <taxon>Pseudomonadota</taxon>
        <taxon>Betaproteobacteria</taxon>
        <taxon>Neisseriales</taxon>
        <taxon>Chitinibacteraceae</taxon>
        <taxon>Amantichitinum</taxon>
    </lineage>
</organism>
<evidence type="ECO:0000256" key="1">
    <source>
        <dbReference type="ARBA" id="ARBA00022679"/>
    </source>
</evidence>
<dbReference type="PATRIC" id="fig|857265.3.peg.3852"/>
<comment type="caution">
    <text evidence="4">The sequence shown here is derived from an EMBL/GenBank/DDBJ whole genome shotgun (WGS) entry which is preliminary data.</text>
</comment>
<dbReference type="EMBL" id="LAQT01000033">
    <property type="protein sequence ID" value="KPC49938.1"/>
    <property type="molecule type" value="Genomic_DNA"/>
</dbReference>
<dbReference type="PANTHER" id="PTHR43877">
    <property type="entry name" value="AMINOALKYLPHOSPHONATE N-ACETYLTRANSFERASE-RELATED-RELATED"/>
    <property type="match status" value="1"/>
</dbReference>
<keyword evidence="2" id="KW-0012">Acyltransferase</keyword>
<dbReference type="Proteomes" id="UP000037939">
    <property type="component" value="Unassembled WGS sequence"/>
</dbReference>
<evidence type="ECO:0000313" key="4">
    <source>
        <dbReference type="EMBL" id="KPC49938.1"/>
    </source>
</evidence>